<dbReference type="AlphaFoldDB" id="A0A485LVX6"/>
<dbReference type="PROSITE" id="PS00071">
    <property type="entry name" value="GAPDH"/>
    <property type="match status" value="1"/>
</dbReference>
<name>A0A485LVX6_9ZZZZ</name>
<dbReference type="InterPro" id="IPR036291">
    <property type="entry name" value="NAD(P)-bd_dom_sf"/>
</dbReference>
<dbReference type="Gene3D" id="3.30.360.10">
    <property type="entry name" value="Dihydrodipicolinate Reductase, domain 2"/>
    <property type="match status" value="1"/>
</dbReference>
<dbReference type="PANTHER" id="PTHR43148">
    <property type="entry name" value="GLYCERALDEHYDE-3-PHOSPHATE DEHYDROGENASE 2"/>
    <property type="match status" value="1"/>
</dbReference>
<evidence type="ECO:0000313" key="4">
    <source>
        <dbReference type="EMBL" id="VFU12050.1"/>
    </source>
</evidence>
<dbReference type="Pfam" id="PF02800">
    <property type="entry name" value="Gp_dh_C"/>
    <property type="match status" value="1"/>
</dbReference>
<dbReference type="Gene3D" id="3.40.50.720">
    <property type="entry name" value="NAD(P)-binding Rossmann-like Domain"/>
    <property type="match status" value="1"/>
</dbReference>
<dbReference type="CDD" id="cd18126">
    <property type="entry name" value="GAPDH_I_C"/>
    <property type="match status" value="1"/>
</dbReference>
<accession>A0A485LVX6</accession>
<dbReference type="InterPro" id="IPR006424">
    <property type="entry name" value="Glyceraldehyde-3-P_DH_1"/>
</dbReference>
<evidence type="ECO:0000256" key="1">
    <source>
        <dbReference type="ARBA" id="ARBA00007406"/>
    </source>
</evidence>
<dbReference type="InterPro" id="IPR020830">
    <property type="entry name" value="GlycerAld_3-P_DH_AS"/>
</dbReference>
<keyword evidence="2 4" id="KW-0560">Oxidoreductase</keyword>
<dbReference type="FunFam" id="3.30.360.10:FF:000002">
    <property type="entry name" value="Glyceraldehyde-3-phosphate dehydrogenase"/>
    <property type="match status" value="1"/>
</dbReference>
<dbReference type="GO" id="GO:0050661">
    <property type="term" value="F:NADP binding"/>
    <property type="evidence" value="ECO:0007669"/>
    <property type="project" value="InterPro"/>
</dbReference>
<dbReference type="Pfam" id="PF00044">
    <property type="entry name" value="Gp_dh_N"/>
    <property type="match status" value="1"/>
</dbReference>
<evidence type="ECO:0000256" key="2">
    <source>
        <dbReference type="ARBA" id="ARBA00023002"/>
    </source>
</evidence>
<dbReference type="EC" id="1.2.1.12" evidence="4"/>
<reference evidence="4" key="1">
    <citation type="submission" date="2019-03" db="EMBL/GenBank/DDBJ databases">
        <authorList>
            <person name="Hao L."/>
        </authorList>
    </citation>
    <scope>NUCLEOTIDE SEQUENCE</scope>
</reference>
<dbReference type="GO" id="GO:0051287">
    <property type="term" value="F:NAD binding"/>
    <property type="evidence" value="ECO:0007669"/>
    <property type="project" value="InterPro"/>
</dbReference>
<dbReference type="EMBL" id="CAADRN010000059">
    <property type="protein sequence ID" value="VFU12050.1"/>
    <property type="molecule type" value="Genomic_DNA"/>
</dbReference>
<dbReference type="GO" id="GO:0004365">
    <property type="term" value="F:glyceraldehyde-3-phosphate dehydrogenase (NAD+) (phosphorylating) activity"/>
    <property type="evidence" value="ECO:0007669"/>
    <property type="project" value="UniProtKB-EC"/>
</dbReference>
<organism evidence="4">
    <name type="scientific">anaerobic digester metagenome</name>
    <dbReference type="NCBI Taxonomy" id="1263854"/>
    <lineage>
        <taxon>unclassified sequences</taxon>
        <taxon>metagenomes</taxon>
        <taxon>ecological metagenomes</taxon>
    </lineage>
</organism>
<feature type="domain" description="Glyceraldehyde 3-phosphate dehydrogenase NAD(P) binding" evidence="3">
    <location>
        <begin position="10"/>
        <end position="168"/>
    </location>
</feature>
<dbReference type="InterPro" id="IPR020828">
    <property type="entry name" value="GlycerAld_3-P_DH_NAD(P)-bd"/>
</dbReference>
<dbReference type="SUPFAM" id="SSF55347">
    <property type="entry name" value="Glyceraldehyde-3-phosphate dehydrogenase-like, C-terminal domain"/>
    <property type="match status" value="1"/>
</dbReference>
<dbReference type="InterPro" id="IPR020831">
    <property type="entry name" value="GlycerAld/Erythrose_P_DH"/>
</dbReference>
<dbReference type="PIRSF" id="PIRSF000149">
    <property type="entry name" value="GAP_DH"/>
    <property type="match status" value="1"/>
</dbReference>
<sequence>MKGAGSTNGVKIGINGLGRIGRDVLRCALKRPDIEVMAVNHKSRRIAVTDTYAQSVAHMLKYDSIHGTFDAEVSARDNRAIVVDGHEVLLLAEGDPTLLPWKELGVEFVVESTGRFNNKDDAAKHIQAGARKVVLSAPAKGECMTVVMGVNEDQYDPSLHHVVSNASCTTNCLAPVAKVLHENFGIEKGLMTTIHAYTNDQQLLDMPHRDMRRSRAANLNIIPTTTGAAKAVALVLPELKGKLSGFAMRVPTPNVSVVDLVVELTRTASAAEINRAFQEAAAGPLKGILEYCELPLVSIDYNGNPHSAIIDALSTMVIGDNMAKVIAWYDNEWGYSQRVLDLLMYMASRE</sequence>
<dbReference type="InterPro" id="IPR020829">
    <property type="entry name" value="GlycerAld_3-P_DH_cat"/>
</dbReference>
<dbReference type="GO" id="GO:0006006">
    <property type="term" value="P:glucose metabolic process"/>
    <property type="evidence" value="ECO:0007669"/>
    <property type="project" value="InterPro"/>
</dbReference>
<dbReference type="SMART" id="SM00846">
    <property type="entry name" value="Gp_dh_N"/>
    <property type="match status" value="1"/>
</dbReference>
<protein>
    <submittedName>
        <fullName evidence="4">Glyceraldehyde-3-phosphate dehydrogenase (NAD-dependent, glycolytic)</fullName>
        <ecNumber evidence="4">1.2.1.12</ecNumber>
    </submittedName>
</protein>
<dbReference type="FunFam" id="3.40.50.720:FF:000001">
    <property type="entry name" value="Glyceraldehyde-3-phosphate dehydrogenase"/>
    <property type="match status" value="1"/>
</dbReference>
<comment type="similarity">
    <text evidence="1">Belongs to the glyceraldehyde-3-phosphate dehydrogenase family.</text>
</comment>
<dbReference type="PRINTS" id="PR00078">
    <property type="entry name" value="G3PDHDRGNASE"/>
</dbReference>
<dbReference type="SUPFAM" id="SSF51735">
    <property type="entry name" value="NAD(P)-binding Rossmann-fold domains"/>
    <property type="match status" value="1"/>
</dbReference>
<gene>
    <name evidence="4" type="primary">gapA</name>
    <name evidence="4" type="ORF">SCFA_1510002</name>
</gene>
<evidence type="ECO:0000259" key="3">
    <source>
        <dbReference type="SMART" id="SM00846"/>
    </source>
</evidence>
<proteinExistence type="inferred from homology"/>
<dbReference type="CDD" id="cd05214">
    <property type="entry name" value="GAPDH_I_N"/>
    <property type="match status" value="1"/>
</dbReference>
<dbReference type="NCBIfam" id="TIGR01534">
    <property type="entry name" value="GAPDH-I"/>
    <property type="match status" value="1"/>
</dbReference>